<sequence length="96" mass="10738">MAGAWARVQATEYGGCPPKGSCKDYLSNLVQQLESLNEVMAATDSEKYAKPIEIMQEIPDSPIDDIDSKRESILDIRVQLKSWFSRHPEEVTGLPN</sequence>
<dbReference type="Proteomes" id="UP001600424">
    <property type="component" value="Unassembled WGS sequence"/>
</dbReference>
<dbReference type="EMBL" id="JBHTRV010000050">
    <property type="protein sequence ID" value="MFE5985403.1"/>
    <property type="molecule type" value="Genomic_DNA"/>
</dbReference>
<accession>A0ABW6J644</accession>
<proteinExistence type="predicted"/>
<comment type="caution">
    <text evidence="1">The sequence shown here is derived from an EMBL/GenBank/DDBJ whole genome shotgun (WGS) entry which is preliminary data.</text>
</comment>
<reference evidence="1 2" key="1">
    <citation type="submission" date="2024-09" db="EMBL/GenBank/DDBJ databases">
        <title>The Natural Products Discovery Center: Release of the First 8490 Sequenced Strains for Exploring Actinobacteria Biosynthetic Diversity.</title>
        <authorList>
            <person name="Kalkreuter E."/>
            <person name="Kautsar S.A."/>
            <person name="Yang D."/>
            <person name="Bader C.D."/>
            <person name="Teijaro C.N."/>
            <person name="Fluegel L."/>
            <person name="Davis C.M."/>
            <person name="Simpson J.R."/>
            <person name="Lauterbach L."/>
            <person name="Steele A.D."/>
            <person name="Gui C."/>
            <person name="Meng S."/>
            <person name="Li G."/>
            <person name="Viehrig K."/>
            <person name="Ye F."/>
            <person name="Su P."/>
            <person name="Kiefer A.F."/>
            <person name="Nichols A."/>
            <person name="Cepeda A.J."/>
            <person name="Yan W."/>
            <person name="Fan B."/>
            <person name="Jiang Y."/>
            <person name="Adhikari A."/>
            <person name="Zheng C.-J."/>
            <person name="Schuster L."/>
            <person name="Cowan T.M."/>
            <person name="Smanski M.J."/>
            <person name="Chevrette M.G."/>
            <person name="De Carvalho L.P.S."/>
            <person name="Shen B."/>
        </authorList>
    </citation>
    <scope>NUCLEOTIDE SEQUENCE [LARGE SCALE GENOMIC DNA]</scope>
    <source>
        <strain evidence="1 2">NPDC056472</strain>
    </source>
</reference>
<gene>
    <name evidence="1" type="ORF">ACFQ63_37630</name>
</gene>
<organism evidence="1 2">
    <name type="scientific">Streptomyces wedmorensis</name>
    <dbReference type="NCBI Taxonomy" id="43759"/>
    <lineage>
        <taxon>Bacteria</taxon>
        <taxon>Bacillati</taxon>
        <taxon>Actinomycetota</taxon>
        <taxon>Actinomycetes</taxon>
        <taxon>Kitasatosporales</taxon>
        <taxon>Streptomycetaceae</taxon>
        <taxon>Streptomyces</taxon>
    </lineage>
</organism>
<evidence type="ECO:0000313" key="1">
    <source>
        <dbReference type="EMBL" id="MFE5985403.1"/>
    </source>
</evidence>
<name>A0ABW6J644_STRWE</name>
<dbReference type="RefSeq" id="WP_386255060.1">
    <property type="nucleotide sequence ID" value="NZ_JBHTRV010000050.1"/>
</dbReference>
<protein>
    <submittedName>
        <fullName evidence="1">Uncharacterized protein</fullName>
    </submittedName>
</protein>
<evidence type="ECO:0000313" key="2">
    <source>
        <dbReference type="Proteomes" id="UP001600424"/>
    </source>
</evidence>
<keyword evidence="2" id="KW-1185">Reference proteome</keyword>